<protein>
    <submittedName>
        <fullName evidence="2">Uncharacterized protein</fullName>
    </submittedName>
</protein>
<keyword evidence="3" id="KW-1185">Reference proteome</keyword>
<gene>
    <name evidence="2" type="ORF">HZS81_11295</name>
</gene>
<proteinExistence type="predicted"/>
<keyword evidence="1" id="KW-1133">Transmembrane helix</keyword>
<evidence type="ECO:0000256" key="1">
    <source>
        <dbReference type="SAM" id="Phobius"/>
    </source>
</evidence>
<sequence>MSSHHDLPHDSRQDPHRDSRQHARLIALILLAVLLFCPPLLVVIDGLPGMASLALYLFGAWALVIGLGAWLMERSATH</sequence>
<dbReference type="Proteomes" id="UP000586119">
    <property type="component" value="Unassembled WGS sequence"/>
</dbReference>
<feature type="transmembrane region" description="Helical" evidence="1">
    <location>
        <begin position="25"/>
        <end position="44"/>
    </location>
</feature>
<reference evidence="2 3" key="1">
    <citation type="journal article" date="2015" name="Int. J. Syst. Evol. Microbiol.">
        <title>Halomonas salicampi sp. nov., a halotolerant and alkalitolerant bacterium isolated from a saltern soil.</title>
        <authorList>
            <person name="Lee J.C."/>
            <person name="Kim Y.S."/>
            <person name="Yun B.S."/>
            <person name="Whang K.S."/>
        </authorList>
    </citation>
    <scope>NUCLEOTIDE SEQUENCE [LARGE SCALE GENOMIC DNA]</scope>
    <source>
        <strain evidence="2 3">BH103</strain>
    </source>
</reference>
<organism evidence="2 3">
    <name type="scientific">Vreelandella salicampi</name>
    <dbReference type="NCBI Taxonomy" id="1449798"/>
    <lineage>
        <taxon>Bacteria</taxon>
        <taxon>Pseudomonadati</taxon>
        <taxon>Pseudomonadota</taxon>
        <taxon>Gammaproteobacteria</taxon>
        <taxon>Oceanospirillales</taxon>
        <taxon>Halomonadaceae</taxon>
        <taxon>Vreelandella</taxon>
    </lineage>
</organism>
<keyword evidence="1" id="KW-0812">Transmembrane</keyword>
<dbReference type="RefSeq" id="WP_179930663.1">
    <property type="nucleotide sequence ID" value="NZ_JACCDF010000009.1"/>
</dbReference>
<keyword evidence="1" id="KW-0472">Membrane</keyword>
<accession>A0A7Z0LLU7</accession>
<dbReference type="AlphaFoldDB" id="A0A7Z0LLU7"/>
<dbReference type="EMBL" id="JACCDF010000009">
    <property type="protein sequence ID" value="NYS61338.1"/>
    <property type="molecule type" value="Genomic_DNA"/>
</dbReference>
<evidence type="ECO:0000313" key="2">
    <source>
        <dbReference type="EMBL" id="NYS61338.1"/>
    </source>
</evidence>
<evidence type="ECO:0000313" key="3">
    <source>
        <dbReference type="Proteomes" id="UP000586119"/>
    </source>
</evidence>
<name>A0A7Z0LLU7_9GAMM</name>
<feature type="transmembrane region" description="Helical" evidence="1">
    <location>
        <begin position="50"/>
        <end position="72"/>
    </location>
</feature>
<comment type="caution">
    <text evidence="2">The sequence shown here is derived from an EMBL/GenBank/DDBJ whole genome shotgun (WGS) entry which is preliminary data.</text>
</comment>